<proteinExistence type="predicted"/>
<dbReference type="EMBL" id="MGJB01000017">
    <property type="protein sequence ID" value="OGM98308.1"/>
    <property type="molecule type" value="Genomic_DNA"/>
</dbReference>
<comment type="caution">
    <text evidence="1">The sequence shown here is derived from an EMBL/GenBank/DDBJ whole genome shotgun (WGS) entry which is preliminary data.</text>
</comment>
<sequence>MGPTPDVLSEFIDNSDYQLIDAWHATEEDWTRSAVRFVFCHKEYLNPAGLRPEFVTQRDGLLESFNRLAGKNLWQTMAHINPFFVAGKATDETVLVLDCNSRKEATKFIRVETGEFNLVPAKTEDEEEIFVKEPVTVMVEEPVIVFQGGREKVERGIGPGIGPKVLLTDKANRLKLVSNEVVLVAPEPIPASASAT</sequence>
<evidence type="ECO:0000313" key="1">
    <source>
        <dbReference type="EMBL" id="OGM98308.1"/>
    </source>
</evidence>
<name>A0A1F8EDX5_9BACT</name>
<reference evidence="1 2" key="1">
    <citation type="journal article" date="2016" name="Nat. Commun.">
        <title>Thousands of microbial genomes shed light on interconnected biogeochemical processes in an aquifer system.</title>
        <authorList>
            <person name="Anantharaman K."/>
            <person name="Brown C.T."/>
            <person name="Hug L.A."/>
            <person name="Sharon I."/>
            <person name="Castelle C.J."/>
            <person name="Probst A.J."/>
            <person name="Thomas B.C."/>
            <person name="Singh A."/>
            <person name="Wilkins M.J."/>
            <person name="Karaoz U."/>
            <person name="Brodie E.L."/>
            <person name="Williams K.H."/>
            <person name="Hubbard S.S."/>
            <person name="Banfield J.F."/>
        </authorList>
    </citation>
    <scope>NUCLEOTIDE SEQUENCE [LARGE SCALE GENOMIC DNA]</scope>
</reference>
<protein>
    <submittedName>
        <fullName evidence="1">Uncharacterized protein</fullName>
    </submittedName>
</protein>
<dbReference type="Proteomes" id="UP000176893">
    <property type="component" value="Unassembled WGS sequence"/>
</dbReference>
<evidence type="ECO:0000313" key="2">
    <source>
        <dbReference type="Proteomes" id="UP000176893"/>
    </source>
</evidence>
<accession>A0A1F8EDX5</accession>
<dbReference type="AlphaFoldDB" id="A0A1F8EDX5"/>
<gene>
    <name evidence="1" type="ORF">A2649_03415</name>
</gene>
<organism evidence="1 2">
    <name type="scientific">Candidatus Yanofskybacteria bacterium RIFCSPHIGHO2_01_FULL_41_26</name>
    <dbReference type="NCBI Taxonomy" id="1802661"/>
    <lineage>
        <taxon>Bacteria</taxon>
        <taxon>Candidatus Yanofskyibacteriota</taxon>
    </lineage>
</organism>